<reference evidence="1 2" key="1">
    <citation type="submission" date="2015-10" db="EMBL/GenBank/DDBJ databases">
        <title>Genome analyses suggest a sexual origin of heterokaryosis in a supposedly ancient asexual fungus.</title>
        <authorList>
            <person name="Ropars J."/>
            <person name="Sedzielewska K."/>
            <person name="Noel J."/>
            <person name="Charron P."/>
            <person name="Farinelli L."/>
            <person name="Marton T."/>
            <person name="Kruger M."/>
            <person name="Pelin A."/>
            <person name="Brachmann A."/>
            <person name="Corradi N."/>
        </authorList>
    </citation>
    <scope>NUCLEOTIDE SEQUENCE [LARGE SCALE GENOMIC DNA]</scope>
    <source>
        <strain evidence="1 2">A4</strain>
    </source>
</reference>
<dbReference type="VEuPathDB" id="FungiDB:RhiirFUN_025508"/>
<gene>
    <name evidence="1" type="ORF">RhiirA4_451672</name>
</gene>
<name>A0A2I1FW88_9GLOM</name>
<organism evidence="1 2">
    <name type="scientific">Rhizophagus irregularis</name>
    <dbReference type="NCBI Taxonomy" id="588596"/>
    <lineage>
        <taxon>Eukaryota</taxon>
        <taxon>Fungi</taxon>
        <taxon>Fungi incertae sedis</taxon>
        <taxon>Mucoromycota</taxon>
        <taxon>Glomeromycotina</taxon>
        <taxon>Glomeromycetes</taxon>
        <taxon>Glomerales</taxon>
        <taxon>Glomeraceae</taxon>
        <taxon>Rhizophagus</taxon>
    </lineage>
</organism>
<proteinExistence type="predicted"/>
<dbReference type="SUPFAM" id="SSF52047">
    <property type="entry name" value="RNI-like"/>
    <property type="match status" value="1"/>
</dbReference>
<dbReference type="VEuPathDB" id="FungiDB:RhiirA1_450995"/>
<evidence type="ECO:0000313" key="1">
    <source>
        <dbReference type="EMBL" id="PKY38648.1"/>
    </source>
</evidence>
<dbReference type="InterPro" id="IPR032675">
    <property type="entry name" value="LRR_dom_sf"/>
</dbReference>
<comment type="caution">
    <text evidence="1">The sequence shown here is derived from an EMBL/GenBank/DDBJ whole genome shotgun (WGS) entry which is preliminary data.</text>
</comment>
<keyword evidence="2" id="KW-1185">Reference proteome</keyword>
<evidence type="ECO:0000313" key="2">
    <source>
        <dbReference type="Proteomes" id="UP000234323"/>
    </source>
</evidence>
<dbReference type="AlphaFoldDB" id="A0A2I1FW88"/>
<dbReference type="Gene3D" id="3.80.10.10">
    <property type="entry name" value="Ribonuclease Inhibitor"/>
    <property type="match status" value="1"/>
</dbReference>
<dbReference type="EMBL" id="LLXI01000034">
    <property type="protein sequence ID" value="PKY38648.1"/>
    <property type="molecule type" value="Genomic_DNA"/>
</dbReference>
<dbReference type="Proteomes" id="UP000234323">
    <property type="component" value="Unassembled WGS sequence"/>
</dbReference>
<accession>A0A2I1FW88</accession>
<dbReference type="VEuPathDB" id="FungiDB:FUN_022529"/>
<protein>
    <submittedName>
        <fullName evidence="1">Uncharacterized protein</fullName>
    </submittedName>
</protein>
<sequence>MTASFLISECLEQIFSNLLDENPSRNIQNRISTKDLHSCTLVSRHWCRISTPFLYTYPFHHFRHLAYLDFYLDDEAISYFKLIRTLLNCIPKIEIEQIITTNNNNNDNNNKEISFIHNLTTFNYVKFIRGLIFDQLLFNTRRLLHYQEIWFPTYNNNNNNKMEYNQYSIPIIYHLKKFLCKHCNNLTILEFPFTIQNNGLFHNMIELLINKDNNNGRNKLINLRDLYYIDNINRHDDLLNLYLALTDNVCNLNLIYHEKIDSIEKANSLSKFISLQKNLQHIILTEDELASLFYIFDDINIDYYYSIVFNSLSTQSKSLKILEFINLSFNEINETALKSLCLLNNIRELKLYECDWINDNLCSWANNLKNLEILEYVLNYSRVLPVNFLIQLIKLSFKNLIKLILYYKREQDQGFQLINHISLYSHSLLHLELPKIFPNELISIFKSCNKLVYLSAILSDHNSWDEHFRILGKFIPKKLQKIRFKKMDHFVFSSNELKCFLEECVKSNSKLKYLEISGKCSVKQEYFNVANQFEIHLI</sequence>